<sequence length="51" mass="5725">MESIRRFVLMESEGQAADSKEGEGSLKLGESLKRSAKEELELEQKVEEEIA</sequence>
<dbReference type="EMBL" id="BKCJ011858742">
    <property type="protein sequence ID" value="GFD58884.1"/>
    <property type="molecule type" value="Genomic_DNA"/>
</dbReference>
<name>A0A699XS75_TANCI</name>
<dbReference type="AlphaFoldDB" id="A0A699XS75"/>
<evidence type="ECO:0000313" key="2">
    <source>
        <dbReference type="EMBL" id="GFD58884.1"/>
    </source>
</evidence>
<proteinExistence type="predicted"/>
<feature type="compositionally biased region" description="Basic and acidic residues" evidence="1">
    <location>
        <begin position="18"/>
        <end position="51"/>
    </location>
</feature>
<comment type="caution">
    <text evidence="2">The sequence shown here is derived from an EMBL/GenBank/DDBJ whole genome shotgun (WGS) entry which is preliminary data.</text>
</comment>
<feature type="region of interest" description="Disordered" evidence="1">
    <location>
        <begin position="9"/>
        <end position="51"/>
    </location>
</feature>
<reference evidence="2" key="1">
    <citation type="journal article" date="2019" name="Sci. Rep.">
        <title>Draft genome of Tanacetum cinerariifolium, the natural source of mosquito coil.</title>
        <authorList>
            <person name="Yamashiro T."/>
            <person name="Shiraishi A."/>
            <person name="Satake H."/>
            <person name="Nakayama K."/>
        </authorList>
    </citation>
    <scope>NUCLEOTIDE SEQUENCE</scope>
</reference>
<gene>
    <name evidence="2" type="ORF">Tci_930853</name>
</gene>
<protein>
    <submittedName>
        <fullName evidence="2">Uncharacterized protein</fullName>
    </submittedName>
</protein>
<evidence type="ECO:0000256" key="1">
    <source>
        <dbReference type="SAM" id="MobiDB-lite"/>
    </source>
</evidence>
<feature type="non-terminal residue" evidence="2">
    <location>
        <position position="51"/>
    </location>
</feature>
<accession>A0A699XS75</accession>
<organism evidence="2">
    <name type="scientific">Tanacetum cinerariifolium</name>
    <name type="common">Dalmatian daisy</name>
    <name type="synonym">Chrysanthemum cinerariifolium</name>
    <dbReference type="NCBI Taxonomy" id="118510"/>
    <lineage>
        <taxon>Eukaryota</taxon>
        <taxon>Viridiplantae</taxon>
        <taxon>Streptophyta</taxon>
        <taxon>Embryophyta</taxon>
        <taxon>Tracheophyta</taxon>
        <taxon>Spermatophyta</taxon>
        <taxon>Magnoliopsida</taxon>
        <taxon>eudicotyledons</taxon>
        <taxon>Gunneridae</taxon>
        <taxon>Pentapetalae</taxon>
        <taxon>asterids</taxon>
        <taxon>campanulids</taxon>
        <taxon>Asterales</taxon>
        <taxon>Asteraceae</taxon>
        <taxon>Asteroideae</taxon>
        <taxon>Anthemideae</taxon>
        <taxon>Anthemidinae</taxon>
        <taxon>Tanacetum</taxon>
    </lineage>
</organism>